<keyword evidence="9" id="KW-0472">Membrane</keyword>
<comment type="similarity">
    <text evidence="2">Belongs to the TonB family.</text>
</comment>
<dbReference type="EMBL" id="LNQE01000565">
    <property type="protein sequence ID" value="KUG25960.1"/>
    <property type="molecule type" value="Genomic_DNA"/>
</dbReference>
<dbReference type="PANTHER" id="PTHR33446">
    <property type="entry name" value="PROTEIN TONB-RELATED"/>
    <property type="match status" value="1"/>
</dbReference>
<dbReference type="InterPro" id="IPR051045">
    <property type="entry name" value="TonB-dependent_transducer"/>
</dbReference>
<dbReference type="PROSITE" id="PS52015">
    <property type="entry name" value="TONB_CTD"/>
    <property type="match status" value="1"/>
</dbReference>
<evidence type="ECO:0000256" key="3">
    <source>
        <dbReference type="ARBA" id="ARBA00022448"/>
    </source>
</evidence>
<evidence type="ECO:0000313" key="11">
    <source>
        <dbReference type="EMBL" id="KUG25960.1"/>
    </source>
</evidence>
<dbReference type="Gene3D" id="3.30.1150.10">
    <property type="match status" value="1"/>
</dbReference>
<evidence type="ECO:0000256" key="7">
    <source>
        <dbReference type="ARBA" id="ARBA00022927"/>
    </source>
</evidence>
<evidence type="ECO:0000259" key="10">
    <source>
        <dbReference type="PROSITE" id="PS52015"/>
    </source>
</evidence>
<evidence type="ECO:0000256" key="9">
    <source>
        <dbReference type="ARBA" id="ARBA00023136"/>
    </source>
</evidence>
<evidence type="ECO:0000256" key="5">
    <source>
        <dbReference type="ARBA" id="ARBA00022519"/>
    </source>
</evidence>
<evidence type="ECO:0000256" key="2">
    <source>
        <dbReference type="ARBA" id="ARBA00006555"/>
    </source>
</evidence>
<organism evidence="11">
    <name type="scientific">hydrocarbon metagenome</name>
    <dbReference type="NCBI Taxonomy" id="938273"/>
    <lineage>
        <taxon>unclassified sequences</taxon>
        <taxon>metagenomes</taxon>
        <taxon>ecological metagenomes</taxon>
    </lineage>
</organism>
<keyword evidence="5" id="KW-0997">Cell inner membrane</keyword>
<dbReference type="SUPFAM" id="SSF74653">
    <property type="entry name" value="TolA/TonB C-terminal domain"/>
    <property type="match status" value="1"/>
</dbReference>
<keyword evidence="3" id="KW-0813">Transport</keyword>
<evidence type="ECO:0000256" key="6">
    <source>
        <dbReference type="ARBA" id="ARBA00022692"/>
    </source>
</evidence>
<name>A0A0W8FYG4_9ZZZZ</name>
<dbReference type="NCBIfam" id="TIGR01352">
    <property type="entry name" value="tonB_Cterm"/>
    <property type="match status" value="1"/>
</dbReference>
<keyword evidence="8" id="KW-1133">Transmembrane helix</keyword>
<dbReference type="Pfam" id="PF03544">
    <property type="entry name" value="TonB_C"/>
    <property type="match status" value="1"/>
</dbReference>
<gene>
    <name evidence="11" type="ORF">ASZ90_004210</name>
</gene>
<dbReference type="GO" id="GO:0055085">
    <property type="term" value="P:transmembrane transport"/>
    <property type="evidence" value="ECO:0007669"/>
    <property type="project" value="InterPro"/>
</dbReference>
<dbReference type="InterPro" id="IPR037682">
    <property type="entry name" value="TonB_C"/>
</dbReference>
<reference evidence="11" key="1">
    <citation type="journal article" date="2015" name="Proc. Natl. Acad. Sci. U.S.A.">
        <title>Networks of energetic and metabolic interactions define dynamics in microbial communities.</title>
        <authorList>
            <person name="Embree M."/>
            <person name="Liu J.K."/>
            <person name="Al-Bassam M.M."/>
            <person name="Zengler K."/>
        </authorList>
    </citation>
    <scope>NUCLEOTIDE SEQUENCE</scope>
</reference>
<evidence type="ECO:0000256" key="1">
    <source>
        <dbReference type="ARBA" id="ARBA00004383"/>
    </source>
</evidence>
<dbReference type="GO" id="GO:0015031">
    <property type="term" value="P:protein transport"/>
    <property type="evidence" value="ECO:0007669"/>
    <property type="project" value="UniProtKB-KW"/>
</dbReference>
<dbReference type="InterPro" id="IPR006260">
    <property type="entry name" value="TonB/TolA_C"/>
</dbReference>
<keyword evidence="6" id="KW-0812">Transmembrane</keyword>
<comment type="caution">
    <text evidence="11">The sequence shown here is derived from an EMBL/GenBank/DDBJ whole genome shotgun (WGS) entry which is preliminary data.</text>
</comment>
<accession>A0A0W8FYG4</accession>
<protein>
    <submittedName>
        <fullName evidence="11">Regulatory sensor-transducer, blar1/mecr1 family / tonb family protein</fullName>
    </submittedName>
</protein>
<proteinExistence type="inferred from homology"/>
<dbReference type="GO" id="GO:0005886">
    <property type="term" value="C:plasma membrane"/>
    <property type="evidence" value="ECO:0007669"/>
    <property type="project" value="UniProtKB-SubCell"/>
</dbReference>
<dbReference type="AlphaFoldDB" id="A0A0W8FYG4"/>
<sequence>MKNLIKSFLVIALLCSTMTFAQAKEVPMPVGGIKALMENVKYPEKAHDARLEGKLLLEVTIDESGNVVKSVVMESAGVDFDNAAIAAVKKTKFAPAEKGGKKVKASVVIPFQFKLGSGTNK</sequence>
<keyword evidence="7" id="KW-0653">Protein transport</keyword>
<keyword evidence="4" id="KW-1003">Cell membrane</keyword>
<evidence type="ECO:0000256" key="8">
    <source>
        <dbReference type="ARBA" id="ARBA00022989"/>
    </source>
</evidence>
<feature type="domain" description="TonB C-terminal" evidence="10">
    <location>
        <begin position="27"/>
        <end position="121"/>
    </location>
</feature>
<comment type="subcellular location">
    <subcellularLocation>
        <location evidence="1">Cell inner membrane</location>
        <topology evidence="1">Single-pass membrane protein</topology>
        <orientation evidence="1">Periplasmic side</orientation>
    </subcellularLocation>
</comment>
<evidence type="ECO:0000256" key="4">
    <source>
        <dbReference type="ARBA" id="ARBA00022475"/>
    </source>
</evidence>